<dbReference type="EMBL" id="CM000882">
    <property type="protein sequence ID" value="PNT67167.1"/>
    <property type="molecule type" value="Genomic_DNA"/>
</dbReference>
<dbReference type="InParanoid" id="A0A2K2CYR1"/>
<dbReference type="AlphaFoldDB" id="A0A2K2CYR1"/>
<proteinExistence type="predicted"/>
<sequence>MLHKNFILPSYLCIMCNRLTNETRDHLFFECPFARACWSYLCSQVAPQSTIHANISSLRKELKVPFHLEITAMVTWSIRKTRNDCIFEEITPSLFRCKKIFNDELNLVFHRAKRQSYHTFKQWIDAFR</sequence>
<dbReference type="EnsemblPlants" id="PNT67167">
    <property type="protein sequence ID" value="PNT67167"/>
    <property type="gene ID" value="BRADI_3g21967v3"/>
</dbReference>
<gene>
    <name evidence="2" type="ORF">BRADI_3g21967v3</name>
</gene>
<dbReference type="OrthoDB" id="1938625at2759"/>
<dbReference type="Proteomes" id="UP000008810">
    <property type="component" value="Chromosome 3"/>
</dbReference>
<evidence type="ECO:0000313" key="3">
    <source>
        <dbReference type="EnsemblPlants" id="PNT67167"/>
    </source>
</evidence>
<dbReference type="InterPro" id="IPR026960">
    <property type="entry name" value="RVT-Znf"/>
</dbReference>
<evidence type="ECO:0000313" key="2">
    <source>
        <dbReference type="EMBL" id="PNT67167.1"/>
    </source>
</evidence>
<name>A0A2K2CYR1_BRADI</name>
<evidence type="ECO:0000313" key="4">
    <source>
        <dbReference type="Proteomes" id="UP000008810"/>
    </source>
</evidence>
<feature type="domain" description="Reverse transcriptase zinc-binding" evidence="1">
    <location>
        <begin position="3"/>
        <end position="38"/>
    </location>
</feature>
<reference evidence="2 3" key="1">
    <citation type="journal article" date="2010" name="Nature">
        <title>Genome sequencing and analysis of the model grass Brachypodium distachyon.</title>
        <authorList>
            <consortium name="International Brachypodium Initiative"/>
        </authorList>
    </citation>
    <scope>NUCLEOTIDE SEQUENCE [LARGE SCALE GENOMIC DNA]</scope>
    <source>
        <strain evidence="2 3">Bd21</strain>
    </source>
</reference>
<accession>A0A2K2CYR1</accession>
<dbReference type="Pfam" id="PF13966">
    <property type="entry name" value="zf-RVT"/>
    <property type="match status" value="1"/>
</dbReference>
<reference evidence="2" key="2">
    <citation type="submission" date="2017-06" db="EMBL/GenBank/DDBJ databases">
        <title>WGS assembly of Brachypodium distachyon.</title>
        <authorList>
            <consortium name="The International Brachypodium Initiative"/>
            <person name="Lucas S."/>
            <person name="Harmon-Smith M."/>
            <person name="Lail K."/>
            <person name="Tice H."/>
            <person name="Grimwood J."/>
            <person name="Bruce D."/>
            <person name="Barry K."/>
            <person name="Shu S."/>
            <person name="Lindquist E."/>
            <person name="Wang M."/>
            <person name="Pitluck S."/>
            <person name="Vogel J.P."/>
            <person name="Garvin D.F."/>
            <person name="Mockler T.C."/>
            <person name="Schmutz J."/>
            <person name="Rokhsar D."/>
            <person name="Bevan M.W."/>
        </authorList>
    </citation>
    <scope>NUCLEOTIDE SEQUENCE</scope>
    <source>
        <strain evidence="2">Bd21</strain>
    </source>
</reference>
<reference evidence="3" key="3">
    <citation type="submission" date="2018-08" db="UniProtKB">
        <authorList>
            <consortium name="EnsemblPlants"/>
        </authorList>
    </citation>
    <scope>IDENTIFICATION</scope>
    <source>
        <strain evidence="3">cv. Bd21</strain>
    </source>
</reference>
<dbReference type="Gramene" id="PNT67167">
    <property type="protein sequence ID" value="PNT67167"/>
    <property type="gene ID" value="BRADI_3g21967v3"/>
</dbReference>
<protein>
    <recommendedName>
        <fullName evidence="1">Reverse transcriptase zinc-binding domain-containing protein</fullName>
    </recommendedName>
</protein>
<organism evidence="2">
    <name type="scientific">Brachypodium distachyon</name>
    <name type="common">Purple false brome</name>
    <name type="synonym">Trachynia distachya</name>
    <dbReference type="NCBI Taxonomy" id="15368"/>
    <lineage>
        <taxon>Eukaryota</taxon>
        <taxon>Viridiplantae</taxon>
        <taxon>Streptophyta</taxon>
        <taxon>Embryophyta</taxon>
        <taxon>Tracheophyta</taxon>
        <taxon>Spermatophyta</taxon>
        <taxon>Magnoliopsida</taxon>
        <taxon>Liliopsida</taxon>
        <taxon>Poales</taxon>
        <taxon>Poaceae</taxon>
        <taxon>BOP clade</taxon>
        <taxon>Pooideae</taxon>
        <taxon>Stipodae</taxon>
        <taxon>Brachypodieae</taxon>
        <taxon>Brachypodium</taxon>
    </lineage>
</organism>
<evidence type="ECO:0000259" key="1">
    <source>
        <dbReference type="Pfam" id="PF13966"/>
    </source>
</evidence>
<keyword evidence="4" id="KW-1185">Reference proteome</keyword>